<protein>
    <recommendedName>
        <fullName evidence="5 14">D-alanine--D-alanine ligase</fullName>
        <ecNumber evidence="5 14">6.3.2.4</ecNumber>
    </recommendedName>
    <alternativeName>
        <fullName evidence="14">D-Ala-D-Ala ligase</fullName>
    </alternativeName>
    <alternativeName>
        <fullName evidence="14">D-alanylalanine synthetase</fullName>
    </alternativeName>
</protein>
<dbReference type="GO" id="GO:0046872">
    <property type="term" value="F:metal ion binding"/>
    <property type="evidence" value="ECO:0007669"/>
    <property type="project" value="UniProtKB-KW"/>
</dbReference>
<dbReference type="RefSeq" id="WP_066595145.1">
    <property type="nucleotide sequence ID" value="NZ_CAJTBZ010000002.1"/>
</dbReference>
<comment type="function">
    <text evidence="2 14">Cell wall formation.</text>
</comment>
<dbReference type="InterPro" id="IPR011761">
    <property type="entry name" value="ATP-grasp"/>
</dbReference>
<feature type="binding site" evidence="16">
    <location>
        <position position="277"/>
    </location>
    <ligand>
        <name>Mg(2+)</name>
        <dbReference type="ChEBI" id="CHEBI:18420"/>
        <label>2</label>
    </ligand>
</feature>
<dbReference type="Gene3D" id="3.30.1490.20">
    <property type="entry name" value="ATP-grasp fold, A domain"/>
    <property type="match status" value="1"/>
</dbReference>
<dbReference type="InterPro" id="IPR005905">
    <property type="entry name" value="D_ala_D_ala"/>
</dbReference>
<organism evidence="19 20">
    <name type="scientific">Turicimonas muris</name>
    <dbReference type="NCBI Taxonomy" id="1796652"/>
    <lineage>
        <taxon>Bacteria</taxon>
        <taxon>Pseudomonadati</taxon>
        <taxon>Pseudomonadota</taxon>
        <taxon>Betaproteobacteria</taxon>
        <taxon>Burkholderiales</taxon>
        <taxon>Sutterellaceae</taxon>
        <taxon>Turicimonas</taxon>
    </lineage>
</organism>
<feature type="binding site" evidence="16">
    <location>
        <position position="264"/>
    </location>
    <ligand>
        <name>Mg(2+)</name>
        <dbReference type="ChEBI" id="CHEBI:18420"/>
        <label>1</label>
    </ligand>
</feature>
<evidence type="ECO:0000256" key="6">
    <source>
        <dbReference type="ARBA" id="ARBA00022490"/>
    </source>
</evidence>
<evidence type="ECO:0000256" key="16">
    <source>
        <dbReference type="PIRSR" id="PIRSR039102-3"/>
    </source>
</evidence>
<comment type="pathway">
    <text evidence="14">Cell wall biogenesis; peptidoglycan biosynthesis.</text>
</comment>
<evidence type="ECO:0000256" key="7">
    <source>
        <dbReference type="ARBA" id="ARBA00022598"/>
    </source>
</evidence>
<dbReference type="PROSITE" id="PS00844">
    <property type="entry name" value="DALA_DALA_LIGASE_2"/>
    <property type="match status" value="1"/>
</dbReference>
<keyword evidence="8 17" id="KW-0547">Nucleotide-binding</keyword>
<gene>
    <name evidence="14" type="primary">ddl</name>
    <name evidence="19" type="ORF">ADH67_07820</name>
</gene>
<reference evidence="20" key="1">
    <citation type="submission" date="2017-05" db="EMBL/GenBank/DDBJ databases">
        <title>Improved OligoMM genomes.</title>
        <authorList>
            <person name="Garzetti D."/>
        </authorList>
    </citation>
    <scope>NUCLEOTIDE SEQUENCE [LARGE SCALE GENOMIC DNA]</scope>
    <source>
        <strain evidence="20">YL45</strain>
    </source>
</reference>
<dbReference type="HAMAP" id="MF_00047">
    <property type="entry name" value="Dala_Dala_lig"/>
    <property type="match status" value="1"/>
</dbReference>
<comment type="cofactor">
    <cofactor evidence="16">
        <name>Mg(2+)</name>
        <dbReference type="ChEBI" id="CHEBI:18420"/>
    </cofactor>
    <cofactor evidence="16">
        <name>Mn(2+)</name>
        <dbReference type="ChEBI" id="CHEBI:29035"/>
    </cofactor>
    <text evidence="16">Binds 2 magnesium or manganese ions per subunit.</text>
</comment>
<dbReference type="GO" id="GO:0009252">
    <property type="term" value="P:peptidoglycan biosynthetic process"/>
    <property type="evidence" value="ECO:0007669"/>
    <property type="project" value="UniProtKB-UniRule"/>
</dbReference>
<evidence type="ECO:0000259" key="18">
    <source>
        <dbReference type="PROSITE" id="PS50975"/>
    </source>
</evidence>
<keyword evidence="20" id="KW-1185">Reference proteome</keyword>
<evidence type="ECO:0000256" key="8">
    <source>
        <dbReference type="ARBA" id="ARBA00022741"/>
    </source>
</evidence>
<evidence type="ECO:0000256" key="10">
    <source>
        <dbReference type="ARBA" id="ARBA00022960"/>
    </source>
</evidence>
<evidence type="ECO:0000256" key="15">
    <source>
        <dbReference type="PIRSR" id="PIRSR039102-1"/>
    </source>
</evidence>
<dbReference type="EC" id="6.3.2.4" evidence="5 14"/>
<feature type="binding site" evidence="16">
    <location>
        <position position="279"/>
    </location>
    <ligand>
        <name>Mg(2+)</name>
        <dbReference type="ChEBI" id="CHEBI:18420"/>
        <label>2</label>
    </ligand>
</feature>
<dbReference type="Pfam" id="PF01820">
    <property type="entry name" value="Dala_Dala_lig_N"/>
    <property type="match status" value="1"/>
</dbReference>
<accession>A0A227KKS7</accession>
<dbReference type="AlphaFoldDB" id="A0A227KKS7"/>
<evidence type="ECO:0000256" key="3">
    <source>
        <dbReference type="ARBA" id="ARBA00004496"/>
    </source>
</evidence>
<dbReference type="SUPFAM" id="SSF52440">
    <property type="entry name" value="PreATP-grasp domain"/>
    <property type="match status" value="1"/>
</dbReference>
<keyword evidence="10 14" id="KW-0133">Cell shape</keyword>
<feature type="active site" evidence="15">
    <location>
        <position position="149"/>
    </location>
</feature>
<keyword evidence="6 14" id="KW-0963">Cytoplasm</keyword>
<dbReference type="SUPFAM" id="SSF56059">
    <property type="entry name" value="Glutathione synthetase ATP-binding domain-like"/>
    <property type="match status" value="1"/>
</dbReference>
<evidence type="ECO:0000256" key="17">
    <source>
        <dbReference type="PROSITE-ProRule" id="PRU00409"/>
    </source>
</evidence>
<keyword evidence="9 17" id="KW-0067">ATP-binding</keyword>
<evidence type="ECO:0000256" key="11">
    <source>
        <dbReference type="ARBA" id="ARBA00022984"/>
    </source>
</evidence>
<feature type="binding site" evidence="16">
    <location>
        <position position="277"/>
    </location>
    <ligand>
        <name>Mg(2+)</name>
        <dbReference type="ChEBI" id="CHEBI:18420"/>
        <label>1</label>
    </ligand>
</feature>
<proteinExistence type="inferred from homology"/>
<evidence type="ECO:0000256" key="4">
    <source>
        <dbReference type="ARBA" id="ARBA00010871"/>
    </source>
</evidence>
<dbReference type="PIRSF" id="PIRSF039102">
    <property type="entry name" value="Ddl/VanB"/>
    <property type="match status" value="1"/>
</dbReference>
<dbReference type="GO" id="GO:0008716">
    <property type="term" value="F:D-alanine-D-alanine ligase activity"/>
    <property type="evidence" value="ECO:0007669"/>
    <property type="project" value="UniProtKB-UniRule"/>
</dbReference>
<dbReference type="InterPro" id="IPR000291">
    <property type="entry name" value="D-Ala_lig_Van_CS"/>
</dbReference>
<evidence type="ECO:0000313" key="20">
    <source>
        <dbReference type="Proteomes" id="UP000214610"/>
    </source>
</evidence>
<sequence>MASKEKKLGRVVVVMGGTSAEREVSLMSGSGVLKALRDARVDAEVFDPQVQDIEELVSKDYDRAFLILHGKGGEDGVIQGLMEYIKLPYTGSGVFASAISIDKVMTKKVWESIGIPVPRGTTVTADSNMAEIIRLLGKNLIVKPSKEGSSIGLYRINDATPESLSEALRKATEDGMQVMVEELVIGRELTVAVLDKHDGQGLKALPIIEIVAPKGDYDYEHKYFSDETQYICPAAVSNDVRDAILAAVEKAAAVLGIQGWSRVDVMLRPDGSFVLLEINTAPGMTPHSLVPLAAKTDGLSYQELVCLVAEGAALKG</sequence>
<keyword evidence="12 14" id="KW-0961">Cell wall biogenesis/degradation</keyword>
<comment type="similarity">
    <text evidence="4 14">Belongs to the D-alanine--D-alanine ligase family.</text>
</comment>
<keyword evidence="11 14" id="KW-0573">Peptidoglycan synthesis</keyword>
<dbReference type="EMBL" id="NHMP01000004">
    <property type="protein sequence ID" value="OXE47682.1"/>
    <property type="molecule type" value="Genomic_DNA"/>
</dbReference>
<dbReference type="InterPro" id="IPR013815">
    <property type="entry name" value="ATP_grasp_subdomain_1"/>
</dbReference>
<comment type="cofactor">
    <cofactor evidence="1">
        <name>Mn(2+)</name>
        <dbReference type="ChEBI" id="CHEBI:29035"/>
    </cofactor>
</comment>
<evidence type="ECO:0000256" key="13">
    <source>
        <dbReference type="ARBA" id="ARBA00047614"/>
    </source>
</evidence>
<name>A0A227KKS7_9BURK</name>
<dbReference type="GO" id="GO:0008360">
    <property type="term" value="P:regulation of cell shape"/>
    <property type="evidence" value="ECO:0007669"/>
    <property type="project" value="UniProtKB-KW"/>
</dbReference>
<keyword evidence="16" id="KW-0479">Metal-binding</keyword>
<dbReference type="PANTHER" id="PTHR23132:SF23">
    <property type="entry name" value="D-ALANINE--D-ALANINE LIGASE B"/>
    <property type="match status" value="1"/>
</dbReference>
<dbReference type="UniPathway" id="UPA00219"/>
<dbReference type="InterPro" id="IPR016185">
    <property type="entry name" value="PreATP-grasp_dom_sf"/>
</dbReference>
<comment type="catalytic activity">
    <reaction evidence="13 14">
        <text>2 D-alanine + ATP = D-alanyl-D-alanine + ADP + phosphate + H(+)</text>
        <dbReference type="Rhea" id="RHEA:11224"/>
        <dbReference type="ChEBI" id="CHEBI:15378"/>
        <dbReference type="ChEBI" id="CHEBI:30616"/>
        <dbReference type="ChEBI" id="CHEBI:43474"/>
        <dbReference type="ChEBI" id="CHEBI:57416"/>
        <dbReference type="ChEBI" id="CHEBI:57822"/>
        <dbReference type="ChEBI" id="CHEBI:456216"/>
        <dbReference type="EC" id="6.3.2.4"/>
    </reaction>
</comment>
<evidence type="ECO:0000256" key="1">
    <source>
        <dbReference type="ARBA" id="ARBA00001936"/>
    </source>
</evidence>
<feature type="active site" evidence="15">
    <location>
        <position position="21"/>
    </location>
</feature>
<dbReference type="Gene3D" id="3.30.470.20">
    <property type="entry name" value="ATP-grasp fold, B domain"/>
    <property type="match status" value="1"/>
</dbReference>
<dbReference type="PANTHER" id="PTHR23132">
    <property type="entry name" value="D-ALANINE--D-ALANINE LIGASE"/>
    <property type="match status" value="1"/>
</dbReference>
<evidence type="ECO:0000256" key="2">
    <source>
        <dbReference type="ARBA" id="ARBA00003921"/>
    </source>
</evidence>
<dbReference type="Proteomes" id="UP000214610">
    <property type="component" value="Unassembled WGS sequence"/>
</dbReference>
<feature type="active site" evidence="15">
    <location>
        <position position="288"/>
    </location>
</feature>
<dbReference type="InterPro" id="IPR011095">
    <property type="entry name" value="Dala_Dala_lig_C"/>
</dbReference>
<evidence type="ECO:0000256" key="9">
    <source>
        <dbReference type="ARBA" id="ARBA00022840"/>
    </source>
</evidence>
<dbReference type="InterPro" id="IPR011127">
    <property type="entry name" value="Dala_Dala_lig_N"/>
</dbReference>
<keyword evidence="7 14" id="KW-0436">Ligase</keyword>
<keyword evidence="16" id="KW-0460">Magnesium</keyword>
<comment type="caution">
    <text evidence="19">The sequence shown here is derived from an EMBL/GenBank/DDBJ whole genome shotgun (WGS) entry which is preliminary data.</text>
</comment>
<dbReference type="PROSITE" id="PS50975">
    <property type="entry name" value="ATP_GRASP"/>
    <property type="match status" value="1"/>
</dbReference>
<evidence type="ECO:0000256" key="14">
    <source>
        <dbReference type="HAMAP-Rule" id="MF_00047"/>
    </source>
</evidence>
<dbReference type="Pfam" id="PF07478">
    <property type="entry name" value="Dala_Dala_lig_C"/>
    <property type="match status" value="1"/>
</dbReference>
<dbReference type="Gene3D" id="3.40.50.20">
    <property type="match status" value="1"/>
</dbReference>
<dbReference type="PROSITE" id="PS00843">
    <property type="entry name" value="DALA_DALA_LIGASE_1"/>
    <property type="match status" value="1"/>
</dbReference>
<dbReference type="NCBIfam" id="NF002378">
    <property type="entry name" value="PRK01372.1"/>
    <property type="match status" value="1"/>
</dbReference>
<dbReference type="NCBIfam" id="TIGR01205">
    <property type="entry name" value="D_ala_D_alaTIGR"/>
    <property type="match status" value="1"/>
</dbReference>
<keyword evidence="16" id="KW-0464">Manganese</keyword>
<evidence type="ECO:0000256" key="12">
    <source>
        <dbReference type="ARBA" id="ARBA00023316"/>
    </source>
</evidence>
<comment type="subcellular location">
    <subcellularLocation>
        <location evidence="3 14">Cytoplasm</location>
    </subcellularLocation>
</comment>
<feature type="domain" description="ATP-grasp" evidence="18">
    <location>
        <begin position="107"/>
        <end position="310"/>
    </location>
</feature>
<dbReference type="GO" id="GO:0005524">
    <property type="term" value="F:ATP binding"/>
    <property type="evidence" value="ECO:0007669"/>
    <property type="project" value="UniProtKB-UniRule"/>
</dbReference>
<evidence type="ECO:0000256" key="5">
    <source>
        <dbReference type="ARBA" id="ARBA00012216"/>
    </source>
</evidence>
<evidence type="ECO:0000313" key="19">
    <source>
        <dbReference type="EMBL" id="OXE47682.1"/>
    </source>
</evidence>
<dbReference type="GeneID" id="78362707"/>
<dbReference type="GO" id="GO:0071555">
    <property type="term" value="P:cell wall organization"/>
    <property type="evidence" value="ECO:0007669"/>
    <property type="project" value="UniProtKB-KW"/>
</dbReference>
<dbReference type="GO" id="GO:0005829">
    <property type="term" value="C:cytosol"/>
    <property type="evidence" value="ECO:0007669"/>
    <property type="project" value="TreeGrafter"/>
</dbReference>